<dbReference type="Proteomes" id="UP000282971">
    <property type="component" value="Unassembled WGS sequence"/>
</dbReference>
<organism evidence="5 6">
    <name type="scientific">Sphingomonas crocodyli</name>
    <dbReference type="NCBI Taxonomy" id="1979270"/>
    <lineage>
        <taxon>Bacteria</taxon>
        <taxon>Pseudomonadati</taxon>
        <taxon>Pseudomonadota</taxon>
        <taxon>Alphaproteobacteria</taxon>
        <taxon>Sphingomonadales</taxon>
        <taxon>Sphingomonadaceae</taxon>
        <taxon>Sphingomonas</taxon>
    </lineage>
</organism>
<proteinExistence type="predicted"/>
<dbReference type="Pfam" id="PF00392">
    <property type="entry name" value="GntR"/>
    <property type="match status" value="1"/>
</dbReference>
<dbReference type="InterPro" id="IPR000524">
    <property type="entry name" value="Tscrpt_reg_HTH_GntR"/>
</dbReference>
<keyword evidence="6" id="KW-1185">Reference proteome</keyword>
<dbReference type="InterPro" id="IPR008920">
    <property type="entry name" value="TF_FadR/GntR_C"/>
</dbReference>
<dbReference type="GO" id="GO:0003700">
    <property type="term" value="F:DNA-binding transcription factor activity"/>
    <property type="evidence" value="ECO:0007669"/>
    <property type="project" value="InterPro"/>
</dbReference>
<sequence length="213" mass="23784">MSKAFDNAYRTIREGIISGVYPQGSHLTAQQLAELTGLSRTPVREAMRRLDAEGLISLIPNRGAFVSRWTREEIEQIYELRVMLEAFAAQTAAERANPEQVEELRAIADRMTAALQSPEIDYEGITEINAEFHRAVLEACGNARLRELLGSLTEMPLILSTFRNYSRAQLERSAAQHVELVEAISLRDGALAHAVMTAHIRTARQTLVRQATP</sequence>
<accession>A0A437M9C4</accession>
<dbReference type="PANTHER" id="PTHR43537">
    <property type="entry name" value="TRANSCRIPTIONAL REGULATOR, GNTR FAMILY"/>
    <property type="match status" value="1"/>
</dbReference>
<evidence type="ECO:0000313" key="5">
    <source>
        <dbReference type="EMBL" id="RVT94187.1"/>
    </source>
</evidence>
<dbReference type="SUPFAM" id="SSF48008">
    <property type="entry name" value="GntR ligand-binding domain-like"/>
    <property type="match status" value="1"/>
</dbReference>
<evidence type="ECO:0000256" key="3">
    <source>
        <dbReference type="ARBA" id="ARBA00023163"/>
    </source>
</evidence>
<evidence type="ECO:0000256" key="1">
    <source>
        <dbReference type="ARBA" id="ARBA00023015"/>
    </source>
</evidence>
<dbReference type="Gene3D" id="1.20.120.530">
    <property type="entry name" value="GntR ligand-binding domain-like"/>
    <property type="match status" value="1"/>
</dbReference>
<feature type="domain" description="HTH gntR-type" evidence="4">
    <location>
        <begin position="2"/>
        <end position="69"/>
    </location>
</feature>
<dbReference type="EMBL" id="SACN01000001">
    <property type="protein sequence ID" value="RVT94187.1"/>
    <property type="molecule type" value="Genomic_DNA"/>
</dbReference>
<comment type="caution">
    <text evidence="5">The sequence shown here is derived from an EMBL/GenBank/DDBJ whole genome shotgun (WGS) entry which is preliminary data.</text>
</comment>
<keyword evidence="3" id="KW-0804">Transcription</keyword>
<dbReference type="OrthoDB" id="7620579at2"/>
<keyword evidence="1" id="KW-0805">Transcription regulation</keyword>
<dbReference type="RefSeq" id="WP_127743435.1">
    <property type="nucleotide sequence ID" value="NZ_SACN01000001.1"/>
</dbReference>
<name>A0A437M9C4_9SPHN</name>
<dbReference type="GO" id="GO:0003677">
    <property type="term" value="F:DNA binding"/>
    <property type="evidence" value="ECO:0007669"/>
    <property type="project" value="UniProtKB-KW"/>
</dbReference>
<dbReference type="Gene3D" id="1.10.10.10">
    <property type="entry name" value="Winged helix-like DNA-binding domain superfamily/Winged helix DNA-binding domain"/>
    <property type="match status" value="1"/>
</dbReference>
<dbReference type="PRINTS" id="PR00035">
    <property type="entry name" value="HTHGNTR"/>
</dbReference>
<dbReference type="InterPro" id="IPR036390">
    <property type="entry name" value="WH_DNA-bd_sf"/>
</dbReference>
<gene>
    <name evidence="5" type="ORF">EOD43_10135</name>
</gene>
<protein>
    <submittedName>
        <fullName evidence="5">GntR family transcriptional regulator</fullName>
    </submittedName>
</protein>
<dbReference type="CDD" id="cd07377">
    <property type="entry name" value="WHTH_GntR"/>
    <property type="match status" value="1"/>
</dbReference>
<reference evidence="5 6" key="1">
    <citation type="submission" date="2019-01" db="EMBL/GenBank/DDBJ databases">
        <authorList>
            <person name="Chen W.-M."/>
        </authorList>
    </citation>
    <scope>NUCLEOTIDE SEQUENCE [LARGE SCALE GENOMIC DNA]</scope>
    <source>
        <strain evidence="5 6">CCP-7</strain>
    </source>
</reference>
<dbReference type="InterPro" id="IPR011711">
    <property type="entry name" value="GntR_C"/>
</dbReference>
<dbReference type="SMART" id="SM00345">
    <property type="entry name" value="HTH_GNTR"/>
    <property type="match status" value="1"/>
</dbReference>
<dbReference type="PANTHER" id="PTHR43537:SF24">
    <property type="entry name" value="GLUCONATE OPERON TRANSCRIPTIONAL REPRESSOR"/>
    <property type="match status" value="1"/>
</dbReference>
<dbReference type="AlphaFoldDB" id="A0A437M9C4"/>
<evidence type="ECO:0000256" key="2">
    <source>
        <dbReference type="ARBA" id="ARBA00023125"/>
    </source>
</evidence>
<evidence type="ECO:0000313" key="6">
    <source>
        <dbReference type="Proteomes" id="UP000282971"/>
    </source>
</evidence>
<dbReference type="PROSITE" id="PS50949">
    <property type="entry name" value="HTH_GNTR"/>
    <property type="match status" value="1"/>
</dbReference>
<dbReference type="SMART" id="SM00895">
    <property type="entry name" value="FCD"/>
    <property type="match status" value="1"/>
</dbReference>
<dbReference type="Pfam" id="PF07729">
    <property type="entry name" value="FCD"/>
    <property type="match status" value="1"/>
</dbReference>
<evidence type="ECO:0000259" key="4">
    <source>
        <dbReference type="PROSITE" id="PS50949"/>
    </source>
</evidence>
<dbReference type="SUPFAM" id="SSF46785">
    <property type="entry name" value="Winged helix' DNA-binding domain"/>
    <property type="match status" value="1"/>
</dbReference>
<keyword evidence="2" id="KW-0238">DNA-binding</keyword>
<dbReference type="InterPro" id="IPR036388">
    <property type="entry name" value="WH-like_DNA-bd_sf"/>
</dbReference>